<feature type="domain" description="Glycolipid transfer protein" evidence="1">
    <location>
        <begin position="52"/>
        <end position="204"/>
    </location>
</feature>
<accession>A0A818ZII3</accession>
<evidence type="ECO:0000259" key="1">
    <source>
        <dbReference type="Pfam" id="PF08718"/>
    </source>
</evidence>
<dbReference type="Proteomes" id="UP000663865">
    <property type="component" value="Unassembled WGS sequence"/>
</dbReference>
<dbReference type="Proteomes" id="UP000663838">
    <property type="component" value="Unassembled WGS sequence"/>
</dbReference>
<dbReference type="EMBL" id="CAJOBS010000567">
    <property type="protein sequence ID" value="CAF4603179.1"/>
    <property type="molecule type" value="Genomic_DNA"/>
</dbReference>
<organism evidence="2 4">
    <name type="scientific">Rotaria socialis</name>
    <dbReference type="NCBI Taxonomy" id="392032"/>
    <lineage>
        <taxon>Eukaryota</taxon>
        <taxon>Metazoa</taxon>
        <taxon>Spiralia</taxon>
        <taxon>Gnathifera</taxon>
        <taxon>Rotifera</taxon>
        <taxon>Eurotatoria</taxon>
        <taxon>Bdelloidea</taxon>
        <taxon>Philodinida</taxon>
        <taxon>Philodinidae</taxon>
        <taxon>Rotaria</taxon>
    </lineage>
</organism>
<reference evidence="2" key="1">
    <citation type="submission" date="2021-02" db="EMBL/GenBank/DDBJ databases">
        <authorList>
            <person name="Nowell W R."/>
        </authorList>
    </citation>
    <scope>NUCLEOTIDE SEQUENCE</scope>
</reference>
<protein>
    <recommendedName>
        <fullName evidence="1">Glycolipid transfer protein domain-containing protein</fullName>
    </recommendedName>
</protein>
<evidence type="ECO:0000313" key="4">
    <source>
        <dbReference type="Proteomes" id="UP000663865"/>
    </source>
</evidence>
<gene>
    <name evidence="2" type="ORF">KIK155_LOCUS30650</name>
    <name evidence="3" type="ORF">TOA249_LOCUS10755</name>
</gene>
<dbReference type="GO" id="GO:0005829">
    <property type="term" value="C:cytosol"/>
    <property type="evidence" value="ECO:0007669"/>
    <property type="project" value="TreeGrafter"/>
</dbReference>
<comment type="caution">
    <text evidence="2">The sequence shown here is derived from an EMBL/GenBank/DDBJ whole genome shotgun (WGS) entry which is preliminary data.</text>
</comment>
<dbReference type="SUPFAM" id="SSF110004">
    <property type="entry name" value="Glycolipid transfer protein, GLTP"/>
    <property type="match status" value="1"/>
</dbReference>
<dbReference type="Pfam" id="PF08718">
    <property type="entry name" value="GLTP"/>
    <property type="match status" value="1"/>
</dbReference>
<proteinExistence type="predicted"/>
<dbReference type="PANTHER" id="PTHR10219">
    <property type="entry name" value="GLYCOLIPID TRANSFER PROTEIN-RELATED"/>
    <property type="match status" value="1"/>
</dbReference>
<evidence type="ECO:0000313" key="3">
    <source>
        <dbReference type="EMBL" id="CAF4603179.1"/>
    </source>
</evidence>
<dbReference type="EMBL" id="CAJNYV010005632">
    <property type="protein sequence ID" value="CAF3767896.1"/>
    <property type="molecule type" value="Genomic_DNA"/>
</dbReference>
<evidence type="ECO:0000313" key="2">
    <source>
        <dbReference type="EMBL" id="CAF3767896.1"/>
    </source>
</evidence>
<dbReference type="AlphaFoldDB" id="A0A818ZII3"/>
<dbReference type="Gene3D" id="1.10.3520.10">
    <property type="entry name" value="Glycolipid transfer protein"/>
    <property type="match status" value="1"/>
</dbReference>
<dbReference type="GO" id="GO:1902388">
    <property type="term" value="F:ceramide 1-phosphate transfer activity"/>
    <property type="evidence" value="ECO:0007669"/>
    <property type="project" value="TreeGrafter"/>
</dbReference>
<dbReference type="GO" id="GO:0016020">
    <property type="term" value="C:membrane"/>
    <property type="evidence" value="ECO:0007669"/>
    <property type="project" value="TreeGrafter"/>
</dbReference>
<dbReference type="InterPro" id="IPR036497">
    <property type="entry name" value="GLTP_sf"/>
</dbReference>
<dbReference type="GO" id="GO:1902387">
    <property type="term" value="F:ceramide 1-phosphate binding"/>
    <property type="evidence" value="ECO:0007669"/>
    <property type="project" value="TreeGrafter"/>
</dbReference>
<sequence>MASPPITQNHNKDASSSTLSEIQADHHARQFDIKVVRDAFVNCIQPDNTLLLSEYVRAYDELCIFVASLGHVFEWAIKDLSSKLIILQEYQRIDPVNYESIQSMIAYEVKSERVKTRDTNIQVQSGKVLPNGCRTLLRLHRALGFISSFLSQMRIAPDDASSASIAWNAYSATLGHFHSWVIRQTIHAAITLTVPNRQTLLNKLLINRSHDEIDTFCVDIVQSCNKVESITQELYELNDLTKLP</sequence>
<name>A0A818ZII3_9BILA</name>
<dbReference type="PANTHER" id="PTHR10219:SF43">
    <property type="entry name" value="GLYCOLIPID TRANSFER PROTEIN DOMAIN-CONTAINING PROTEIN"/>
    <property type="match status" value="1"/>
</dbReference>
<dbReference type="InterPro" id="IPR014830">
    <property type="entry name" value="Glycolipid_transfer_prot_dom"/>
</dbReference>